<reference evidence="1" key="2">
    <citation type="submission" date="2021-01" db="UniProtKB">
        <authorList>
            <consortium name="EnsemblPlants"/>
        </authorList>
    </citation>
    <scope>IDENTIFICATION</scope>
</reference>
<protein>
    <submittedName>
        <fullName evidence="1">Uncharacterized protein</fullName>
    </submittedName>
</protein>
<dbReference type="Gramene" id="QL06p010982:mrna">
    <property type="protein sequence ID" value="QL06p010982:mrna"/>
    <property type="gene ID" value="QL06p010982"/>
</dbReference>
<accession>A0A7N2LXD0</accession>
<evidence type="ECO:0000313" key="1">
    <source>
        <dbReference type="EnsemblPlants" id="QL06p010982:mrna"/>
    </source>
</evidence>
<dbReference type="Proteomes" id="UP000594261">
    <property type="component" value="Chromosome 6"/>
</dbReference>
<dbReference type="InParanoid" id="A0A7N2LXD0"/>
<organism evidence="1 2">
    <name type="scientific">Quercus lobata</name>
    <name type="common">Valley oak</name>
    <dbReference type="NCBI Taxonomy" id="97700"/>
    <lineage>
        <taxon>Eukaryota</taxon>
        <taxon>Viridiplantae</taxon>
        <taxon>Streptophyta</taxon>
        <taxon>Embryophyta</taxon>
        <taxon>Tracheophyta</taxon>
        <taxon>Spermatophyta</taxon>
        <taxon>Magnoliopsida</taxon>
        <taxon>eudicotyledons</taxon>
        <taxon>Gunneridae</taxon>
        <taxon>Pentapetalae</taxon>
        <taxon>rosids</taxon>
        <taxon>fabids</taxon>
        <taxon>Fagales</taxon>
        <taxon>Fagaceae</taxon>
        <taxon>Quercus</taxon>
    </lineage>
</organism>
<evidence type="ECO:0000313" key="2">
    <source>
        <dbReference type="Proteomes" id="UP000594261"/>
    </source>
</evidence>
<dbReference type="AlphaFoldDB" id="A0A7N2LXD0"/>
<name>A0A7N2LXD0_QUELO</name>
<sequence>MMPLHADDLDRRIELLMECKPLQEAKVKTLCDQARAIQIRFRSGEGDLDPKIELSWCDVSDLAANVTDS</sequence>
<proteinExistence type="predicted"/>
<keyword evidence="2" id="KW-1185">Reference proteome</keyword>
<reference evidence="1 2" key="1">
    <citation type="journal article" date="2016" name="G3 (Bethesda)">
        <title>First Draft Assembly and Annotation of the Genome of a California Endemic Oak Quercus lobata Nee (Fagaceae).</title>
        <authorList>
            <person name="Sork V.L."/>
            <person name="Fitz-Gibbon S.T."/>
            <person name="Puiu D."/>
            <person name="Crepeau M."/>
            <person name="Gugger P.F."/>
            <person name="Sherman R."/>
            <person name="Stevens K."/>
            <person name="Langley C.H."/>
            <person name="Pellegrini M."/>
            <person name="Salzberg S.L."/>
        </authorList>
    </citation>
    <scope>NUCLEOTIDE SEQUENCE [LARGE SCALE GENOMIC DNA]</scope>
    <source>
        <strain evidence="1 2">cv. SW786</strain>
    </source>
</reference>
<dbReference type="EMBL" id="LRBV02000006">
    <property type="status" value="NOT_ANNOTATED_CDS"/>
    <property type="molecule type" value="Genomic_DNA"/>
</dbReference>
<dbReference type="EnsemblPlants" id="QL06p010982:mrna">
    <property type="protein sequence ID" value="QL06p010982:mrna"/>
    <property type="gene ID" value="QL06p010982"/>
</dbReference>